<dbReference type="RefSeq" id="WP_118770961.1">
    <property type="nucleotide sequence ID" value="NZ_JAJEPS010000007.1"/>
</dbReference>
<evidence type="ECO:0000256" key="1">
    <source>
        <dbReference type="SAM" id="Phobius"/>
    </source>
</evidence>
<evidence type="ECO:0000313" key="2">
    <source>
        <dbReference type="EMBL" id="MCC2126307.1"/>
    </source>
</evidence>
<dbReference type="Proteomes" id="UP001198220">
    <property type="component" value="Unassembled WGS sequence"/>
</dbReference>
<keyword evidence="1" id="KW-1133">Transmembrane helix</keyword>
<dbReference type="EMBL" id="JAJEPS010000007">
    <property type="protein sequence ID" value="MCC2126307.1"/>
    <property type="molecule type" value="Genomic_DNA"/>
</dbReference>
<keyword evidence="1" id="KW-0812">Transmembrane</keyword>
<feature type="transmembrane region" description="Helical" evidence="1">
    <location>
        <begin position="47"/>
        <end position="66"/>
    </location>
</feature>
<dbReference type="Pfam" id="PF13782">
    <property type="entry name" value="SpoVAB"/>
    <property type="match status" value="1"/>
</dbReference>
<keyword evidence="1" id="KW-0472">Membrane</keyword>
<dbReference type="AlphaFoldDB" id="A0AAE3DB34"/>
<name>A0AAE3DB34_9FIRM</name>
<keyword evidence="3" id="KW-1185">Reference proteome</keyword>
<dbReference type="InterPro" id="IPR020144">
    <property type="entry name" value="SpoVAB"/>
</dbReference>
<proteinExistence type="predicted"/>
<gene>
    <name evidence="2" type="ORF">LKD36_08945</name>
</gene>
<feature type="transmembrane region" description="Helical" evidence="1">
    <location>
        <begin position="12"/>
        <end position="35"/>
    </location>
</feature>
<sequence>MWIRMIFLPGMVGLASGLAVAGGMFALLIALGVIARFAGKTNTASWVLYYEDAAALGGIFGNLFSLYQFRIPVGITGAALFGLFSGIFTGTWAMALTEIVDAVPVFTRRIHLKEGIPWLILAMALGRSLGAWLHARFGY</sequence>
<feature type="transmembrane region" description="Helical" evidence="1">
    <location>
        <begin position="115"/>
        <end position="135"/>
    </location>
</feature>
<accession>A0AAE3DB34</accession>
<organism evidence="2 3">
    <name type="scientific">Hominiventricola filiformis</name>
    <dbReference type="NCBI Taxonomy" id="2885352"/>
    <lineage>
        <taxon>Bacteria</taxon>
        <taxon>Bacillati</taxon>
        <taxon>Bacillota</taxon>
        <taxon>Clostridia</taxon>
        <taxon>Lachnospirales</taxon>
        <taxon>Lachnospiraceae</taxon>
        <taxon>Hominiventricola</taxon>
    </lineage>
</organism>
<protein>
    <submittedName>
        <fullName evidence="2">Stage V sporulation protein AB</fullName>
    </submittedName>
</protein>
<feature type="transmembrane region" description="Helical" evidence="1">
    <location>
        <begin position="73"/>
        <end position="95"/>
    </location>
</feature>
<reference evidence="2 3" key="1">
    <citation type="submission" date="2021-10" db="EMBL/GenBank/DDBJ databases">
        <title>Anaerobic single-cell dispensing facilitates the cultivation of human gut bacteria.</title>
        <authorList>
            <person name="Afrizal A."/>
        </authorList>
    </citation>
    <scope>NUCLEOTIDE SEQUENCE [LARGE SCALE GENOMIC DNA]</scope>
    <source>
        <strain evidence="2 3">CLA-AA-H276</strain>
    </source>
</reference>
<evidence type="ECO:0000313" key="3">
    <source>
        <dbReference type="Proteomes" id="UP001198220"/>
    </source>
</evidence>
<comment type="caution">
    <text evidence="2">The sequence shown here is derived from an EMBL/GenBank/DDBJ whole genome shotgun (WGS) entry which is preliminary data.</text>
</comment>